<gene>
    <name evidence="3" type="primary">LOC107267915</name>
</gene>
<dbReference type="AlphaFoldDB" id="A0AAJ7BWE7"/>
<accession>A0AAJ7BWE7</accession>
<dbReference type="KEGG" id="ccin:107267915"/>
<dbReference type="GeneID" id="107267915"/>
<keyword evidence="2" id="KW-1185">Reference proteome</keyword>
<feature type="region of interest" description="Disordered" evidence="1">
    <location>
        <begin position="95"/>
        <end position="151"/>
    </location>
</feature>
<evidence type="ECO:0000256" key="1">
    <source>
        <dbReference type="SAM" id="MobiDB-lite"/>
    </source>
</evidence>
<proteinExistence type="predicted"/>
<feature type="compositionally biased region" description="Basic and acidic residues" evidence="1">
    <location>
        <begin position="126"/>
        <end position="151"/>
    </location>
</feature>
<evidence type="ECO:0000313" key="2">
    <source>
        <dbReference type="Proteomes" id="UP000694920"/>
    </source>
</evidence>
<feature type="compositionally biased region" description="Basic and acidic residues" evidence="1">
    <location>
        <begin position="104"/>
        <end position="116"/>
    </location>
</feature>
<name>A0AAJ7BWE7_CEPCN</name>
<protein>
    <submittedName>
        <fullName evidence="3">Uncharacterized protein LOC107267915</fullName>
    </submittedName>
</protein>
<reference evidence="3" key="1">
    <citation type="submission" date="2025-08" db="UniProtKB">
        <authorList>
            <consortium name="RefSeq"/>
        </authorList>
    </citation>
    <scope>IDENTIFICATION</scope>
</reference>
<organism evidence="2 3">
    <name type="scientific">Cephus cinctus</name>
    <name type="common">Wheat stem sawfly</name>
    <dbReference type="NCBI Taxonomy" id="211228"/>
    <lineage>
        <taxon>Eukaryota</taxon>
        <taxon>Metazoa</taxon>
        <taxon>Ecdysozoa</taxon>
        <taxon>Arthropoda</taxon>
        <taxon>Hexapoda</taxon>
        <taxon>Insecta</taxon>
        <taxon>Pterygota</taxon>
        <taxon>Neoptera</taxon>
        <taxon>Endopterygota</taxon>
        <taxon>Hymenoptera</taxon>
        <taxon>Cephoidea</taxon>
        <taxon>Cephidae</taxon>
        <taxon>Cephus</taxon>
    </lineage>
</organism>
<dbReference type="Proteomes" id="UP000694920">
    <property type="component" value="Unplaced"/>
</dbReference>
<sequence>MSSYAMVLSGVESSRGISTENVIDVNKNNNKILKHFYQHCQENKPEAYFYDLTVPPLRLCHRSRNRNNNNNTVTLDSRWLYSTSIEVALSYGFSCDTSSGRRVAARDSRTGEEDWTKRKKQNTTREQSERKKSDIQSEEDQGRRGEEEEEK</sequence>
<evidence type="ECO:0000313" key="3">
    <source>
        <dbReference type="RefSeq" id="XP_015595603.1"/>
    </source>
</evidence>
<dbReference type="RefSeq" id="XP_015595603.1">
    <property type="nucleotide sequence ID" value="XM_015740117.2"/>
</dbReference>